<sequence length="348" mass="40026">MISDVQLGICANILGIAMLMLVVLFHYLSANQKNKTDQIIYVMSSQPRATGVQPGPSFSPTTSPISQRNFRYEPARSGYTSPGGYSTYSTSTTADRVGCLTAVRMSAFAKLSRFTRRLVHIRQMDFEFALWQMLYLLIQPSKVYKNFIYRKRTKDQFARDDPAFLVLLSLSLLFSSIFYAYALGLSKTGFFTFFLWSVFVDCIAVGVVIATILWWVSNRFLRKVRDQDVEWGYCFDVHLNAFFPMLILLHVIVPILYPTLIDSPSFLSVFLGNTFWFLAACYYVYITFLGYTALPILHKTQYFLYPISFIFMFFVATLTAGWNISKTALYFYHSRAEPHKFAPQHNSL</sequence>
<feature type="transmembrane region" description="Helical" evidence="12">
    <location>
        <begin position="193"/>
        <end position="216"/>
    </location>
</feature>
<evidence type="ECO:0000256" key="9">
    <source>
        <dbReference type="ARBA" id="ARBA00022968"/>
    </source>
</evidence>
<dbReference type="GO" id="GO:0005789">
    <property type="term" value="C:endoplasmic reticulum membrane"/>
    <property type="evidence" value="ECO:0007669"/>
    <property type="project" value="UniProtKB-SubCell"/>
</dbReference>
<comment type="subcellular location">
    <subcellularLocation>
        <location evidence="3">Endoplasmic reticulum membrane</location>
        <topology evidence="3">Single-pass type III membrane protein</topology>
    </subcellularLocation>
    <subcellularLocation>
        <location evidence="2">Membrane</location>
        <topology evidence="2">Multi-pass membrane protein</topology>
    </subcellularLocation>
</comment>
<evidence type="ECO:0000256" key="5">
    <source>
        <dbReference type="ARBA" id="ARBA00007685"/>
    </source>
</evidence>
<dbReference type="AlphaFoldDB" id="A0AAE9DAI8"/>
<evidence type="ECO:0000256" key="1">
    <source>
        <dbReference type="ARBA" id="ARBA00002791"/>
    </source>
</evidence>
<evidence type="ECO:0000256" key="12">
    <source>
        <dbReference type="SAM" id="Phobius"/>
    </source>
</evidence>
<keyword evidence="11 12" id="KW-0472">Membrane</keyword>
<feature type="transmembrane region" description="Helical" evidence="12">
    <location>
        <begin position="303"/>
        <end position="324"/>
    </location>
</feature>
<comment type="similarity">
    <text evidence="4">Belongs to the unc-50 family.</text>
</comment>
<evidence type="ECO:0008006" key="15">
    <source>
        <dbReference type="Google" id="ProtNLM"/>
    </source>
</evidence>
<feature type="transmembrane region" description="Helical" evidence="12">
    <location>
        <begin position="6"/>
        <end position="28"/>
    </location>
</feature>
<keyword evidence="10 12" id="KW-1133">Transmembrane helix</keyword>
<feature type="transmembrane region" description="Helical" evidence="12">
    <location>
        <begin position="237"/>
        <end position="257"/>
    </location>
</feature>
<feature type="transmembrane region" description="Helical" evidence="12">
    <location>
        <begin position="162"/>
        <end position="181"/>
    </location>
</feature>
<dbReference type="Proteomes" id="UP000827892">
    <property type="component" value="Chromosome III"/>
</dbReference>
<dbReference type="PANTHER" id="PTHR12841">
    <property type="entry name" value="PROTEIN UNC-50 HOMOLOG"/>
    <property type="match status" value="1"/>
</dbReference>
<dbReference type="InterPro" id="IPR007881">
    <property type="entry name" value="UNC-50"/>
</dbReference>
<gene>
    <name evidence="13" type="ORF">L3Y34_000841</name>
</gene>
<evidence type="ECO:0000256" key="10">
    <source>
        <dbReference type="ARBA" id="ARBA00022989"/>
    </source>
</evidence>
<name>A0AAE9DAI8_CAEBR</name>
<comment type="similarity">
    <text evidence="5">Belongs to the OST4 family.</text>
</comment>
<evidence type="ECO:0000256" key="8">
    <source>
        <dbReference type="ARBA" id="ARBA00022824"/>
    </source>
</evidence>
<keyword evidence="7 12" id="KW-0812">Transmembrane</keyword>
<keyword evidence="8" id="KW-0256">Endoplasmic reticulum</keyword>
<dbReference type="EMBL" id="CP090893">
    <property type="protein sequence ID" value="ULT99844.1"/>
    <property type="molecule type" value="Genomic_DNA"/>
</dbReference>
<accession>A0AAE9DAI8</accession>
<protein>
    <recommendedName>
        <fullName evidence="15">Dolichyl-diphosphooligosaccharide--protein glycosyltransferase subunit 4</fullName>
    </recommendedName>
</protein>
<dbReference type="KEGG" id="cbr:CBG_24612"/>
<feature type="transmembrane region" description="Helical" evidence="12">
    <location>
        <begin position="269"/>
        <end position="291"/>
    </location>
</feature>
<proteinExistence type="inferred from homology"/>
<evidence type="ECO:0000256" key="4">
    <source>
        <dbReference type="ARBA" id="ARBA00006293"/>
    </source>
</evidence>
<organism evidence="13 14">
    <name type="scientific">Caenorhabditis briggsae</name>
    <dbReference type="NCBI Taxonomy" id="6238"/>
    <lineage>
        <taxon>Eukaryota</taxon>
        <taxon>Metazoa</taxon>
        <taxon>Ecdysozoa</taxon>
        <taxon>Nematoda</taxon>
        <taxon>Chromadorea</taxon>
        <taxon>Rhabditida</taxon>
        <taxon>Rhabditina</taxon>
        <taxon>Rhabditomorpha</taxon>
        <taxon>Rhabditoidea</taxon>
        <taxon>Rhabditidae</taxon>
        <taxon>Peloderinae</taxon>
        <taxon>Caenorhabditis</taxon>
    </lineage>
</organism>
<comment type="subunit">
    <text evidence="6">Component of the oligosaccharyltransferase (OST) complex.</text>
</comment>
<dbReference type="Pfam" id="PF10215">
    <property type="entry name" value="Ost4"/>
    <property type="match status" value="1"/>
</dbReference>
<evidence type="ECO:0000256" key="3">
    <source>
        <dbReference type="ARBA" id="ARBA00004643"/>
    </source>
</evidence>
<comment type="function">
    <text evidence="1">Subunit of the oligosaccharyl transferase (OST) complex that catalyzes the initial transfer of a defined glycan (Glc(3)Man(9)GlcNAc(2) in eukaryotes) from the lipid carrier dolichol-pyrophosphate to an asparagine residue within an Asn-X-Ser/Thr consensus motif in nascent polypeptide chains, the first step in protein N-glycosylation. N-glycosylation occurs cotranslationally and the complex associates with the Sec61 complex at the channel-forming translocon complex that mediates protein translocation across the endoplasmic reticulum (ER). All subunits are required for a maximal enzyme activity.</text>
</comment>
<dbReference type="Pfam" id="PF05216">
    <property type="entry name" value="UNC-50"/>
    <property type="match status" value="1"/>
</dbReference>
<evidence type="ECO:0000256" key="6">
    <source>
        <dbReference type="ARBA" id="ARBA00011157"/>
    </source>
</evidence>
<dbReference type="PANTHER" id="PTHR12841:SF6">
    <property type="entry name" value="PROTEIN UNC-50 HOMOLOG"/>
    <property type="match status" value="1"/>
</dbReference>
<evidence type="ECO:0000256" key="7">
    <source>
        <dbReference type="ARBA" id="ARBA00022692"/>
    </source>
</evidence>
<evidence type="ECO:0000313" key="13">
    <source>
        <dbReference type="EMBL" id="ULT99844.1"/>
    </source>
</evidence>
<dbReference type="InterPro" id="IPR036330">
    <property type="entry name" value="Ost4p_sf"/>
</dbReference>
<reference evidence="13 14" key="1">
    <citation type="submission" date="2022-05" db="EMBL/GenBank/DDBJ databases">
        <title>Chromosome-level reference genomes for two strains of Caenorhabditis briggsae: an improved platform for comparative genomics.</title>
        <authorList>
            <person name="Stevens L."/>
            <person name="Andersen E.C."/>
        </authorList>
    </citation>
    <scope>NUCLEOTIDE SEQUENCE [LARGE SCALE GENOMIC DNA]</scope>
    <source>
        <strain evidence="13">QX1410_ONT</strain>
        <tissue evidence="13">Whole-organism</tissue>
    </source>
</reference>
<evidence type="ECO:0000256" key="2">
    <source>
        <dbReference type="ARBA" id="ARBA00004141"/>
    </source>
</evidence>
<dbReference type="InterPro" id="IPR018943">
    <property type="entry name" value="Oligosaccaryltransferase"/>
</dbReference>
<evidence type="ECO:0000313" key="14">
    <source>
        <dbReference type="Proteomes" id="UP000827892"/>
    </source>
</evidence>
<keyword evidence="9" id="KW-0735">Signal-anchor</keyword>
<dbReference type="SUPFAM" id="SSF103464">
    <property type="entry name" value="Oligosaccharyltransferase subunit ost4p"/>
    <property type="match status" value="1"/>
</dbReference>
<evidence type="ECO:0000256" key="11">
    <source>
        <dbReference type="ARBA" id="ARBA00023136"/>
    </source>
</evidence>